<dbReference type="EMBL" id="GIFC01000682">
    <property type="protein sequence ID" value="MXU82765.1"/>
    <property type="molecule type" value="Transcribed_RNA"/>
</dbReference>
<dbReference type="AlphaFoldDB" id="A0A6B0U2P2"/>
<keyword evidence="1" id="KW-0732">Signal</keyword>
<feature type="chain" id="PRO_5025600498" evidence="1">
    <location>
        <begin position="26"/>
        <end position="71"/>
    </location>
</feature>
<sequence length="71" mass="8204">MSHLKSKYYFLLLFCTLFFSLSLRAHLNESCFKTSDLSGHTGPKSSEFTRLHCEVGDLFMFSSFIFLQSSH</sequence>
<proteinExistence type="predicted"/>
<protein>
    <submittedName>
        <fullName evidence="2">Putative secreted protein</fullName>
    </submittedName>
</protein>
<evidence type="ECO:0000313" key="2">
    <source>
        <dbReference type="EMBL" id="MXU82765.1"/>
    </source>
</evidence>
<organism evidence="2">
    <name type="scientific">Ixodes ricinus</name>
    <name type="common">Common tick</name>
    <name type="synonym">Acarus ricinus</name>
    <dbReference type="NCBI Taxonomy" id="34613"/>
    <lineage>
        <taxon>Eukaryota</taxon>
        <taxon>Metazoa</taxon>
        <taxon>Ecdysozoa</taxon>
        <taxon>Arthropoda</taxon>
        <taxon>Chelicerata</taxon>
        <taxon>Arachnida</taxon>
        <taxon>Acari</taxon>
        <taxon>Parasitiformes</taxon>
        <taxon>Ixodida</taxon>
        <taxon>Ixodoidea</taxon>
        <taxon>Ixodidae</taxon>
        <taxon>Ixodinae</taxon>
        <taxon>Ixodes</taxon>
    </lineage>
</organism>
<evidence type="ECO:0000256" key="1">
    <source>
        <dbReference type="SAM" id="SignalP"/>
    </source>
</evidence>
<name>A0A6B0U2P2_IXORI</name>
<reference evidence="2" key="1">
    <citation type="submission" date="2019-12" db="EMBL/GenBank/DDBJ databases">
        <title>An insight into the sialome of adult female Ixodes ricinus ticks feeding for 6 days.</title>
        <authorList>
            <person name="Perner J."/>
            <person name="Ribeiro J.M.C."/>
        </authorList>
    </citation>
    <scope>NUCLEOTIDE SEQUENCE</scope>
    <source>
        <strain evidence="2">Semi-engorged</strain>
        <tissue evidence="2">Salivary glands</tissue>
    </source>
</reference>
<feature type="signal peptide" evidence="1">
    <location>
        <begin position="1"/>
        <end position="25"/>
    </location>
</feature>
<accession>A0A6B0U2P2</accession>